<evidence type="ECO:0000256" key="1">
    <source>
        <dbReference type="ARBA" id="ARBA00004496"/>
    </source>
</evidence>
<keyword evidence="6 11" id="KW-0548">Nucleotidyltransferase</keyword>
<evidence type="ECO:0000256" key="6">
    <source>
        <dbReference type="ARBA" id="ARBA00022695"/>
    </source>
</evidence>
<dbReference type="GO" id="GO:0008408">
    <property type="term" value="F:3'-5' exonuclease activity"/>
    <property type="evidence" value="ECO:0007669"/>
    <property type="project" value="InterPro"/>
</dbReference>
<dbReference type="GO" id="GO:0003676">
    <property type="term" value="F:nucleic acid binding"/>
    <property type="evidence" value="ECO:0007669"/>
    <property type="project" value="InterPro"/>
</dbReference>
<dbReference type="InterPro" id="IPR003141">
    <property type="entry name" value="Pol/His_phosphatase_N"/>
</dbReference>
<dbReference type="PANTHER" id="PTHR32294">
    <property type="entry name" value="DNA POLYMERASE III SUBUNIT ALPHA"/>
    <property type="match status" value="1"/>
</dbReference>
<dbReference type="Gene3D" id="3.20.20.140">
    <property type="entry name" value="Metal-dependent hydrolases"/>
    <property type="match status" value="1"/>
</dbReference>
<comment type="subcellular location">
    <subcellularLocation>
        <location evidence="1">Cytoplasm</location>
    </subcellularLocation>
</comment>
<keyword evidence="4" id="KW-0963">Cytoplasm</keyword>
<dbReference type="GO" id="GO:0005737">
    <property type="term" value="C:cytoplasm"/>
    <property type="evidence" value="ECO:0007669"/>
    <property type="project" value="UniProtKB-SubCell"/>
</dbReference>
<dbReference type="CDD" id="cd07433">
    <property type="entry name" value="PHP_PolIIIA_DnaE1"/>
    <property type="match status" value="1"/>
</dbReference>
<evidence type="ECO:0000256" key="5">
    <source>
        <dbReference type="ARBA" id="ARBA00022679"/>
    </source>
</evidence>
<keyword evidence="8" id="KW-0239">DNA-directed DNA polymerase</keyword>
<name>A0A410H2Z9_9GAMM</name>
<evidence type="ECO:0000313" key="12">
    <source>
        <dbReference type="Proteomes" id="UP000285478"/>
    </source>
</evidence>
<evidence type="ECO:0000256" key="7">
    <source>
        <dbReference type="ARBA" id="ARBA00022705"/>
    </source>
</evidence>
<comment type="catalytic activity">
    <reaction evidence="9">
        <text>DNA(n) + a 2'-deoxyribonucleoside 5'-triphosphate = DNA(n+1) + diphosphate</text>
        <dbReference type="Rhea" id="RHEA:22508"/>
        <dbReference type="Rhea" id="RHEA-COMP:17339"/>
        <dbReference type="Rhea" id="RHEA-COMP:17340"/>
        <dbReference type="ChEBI" id="CHEBI:33019"/>
        <dbReference type="ChEBI" id="CHEBI:61560"/>
        <dbReference type="ChEBI" id="CHEBI:173112"/>
        <dbReference type="EC" id="2.7.7.7"/>
    </reaction>
</comment>
<feature type="domain" description="Polymerase/histidinol phosphatase N-terminal" evidence="10">
    <location>
        <begin position="5"/>
        <end position="72"/>
    </location>
</feature>
<proteinExistence type="predicted"/>
<dbReference type="InterPro" id="IPR011708">
    <property type="entry name" value="DNA_pol3_alpha_NTPase_dom"/>
</dbReference>
<dbReference type="SUPFAM" id="SSF89550">
    <property type="entry name" value="PHP domain-like"/>
    <property type="match status" value="1"/>
</dbReference>
<dbReference type="InterPro" id="IPR004013">
    <property type="entry name" value="PHP_dom"/>
</dbReference>
<evidence type="ECO:0000256" key="3">
    <source>
        <dbReference type="ARBA" id="ARBA00019114"/>
    </source>
</evidence>
<keyword evidence="12" id="KW-1185">Reference proteome</keyword>
<dbReference type="InterPro" id="IPR041931">
    <property type="entry name" value="DNA_pol3_alpha_thumb_dom"/>
</dbReference>
<dbReference type="PANTHER" id="PTHR32294:SF0">
    <property type="entry name" value="DNA POLYMERASE III SUBUNIT ALPHA"/>
    <property type="match status" value="1"/>
</dbReference>
<reference evidence="11 12" key="1">
    <citation type="journal article" date="2018" name="Environ. Microbiol.">
        <title>Genomes of ubiquitous marine and hypersaline Hydrogenovibrio, Thiomicrorhabdus and Thiomicrospira spp. encode a diversity of mechanisms to sustain chemolithoautotrophy in heterogeneous environments.</title>
        <authorList>
            <person name="Scott K.M."/>
            <person name="Williams J."/>
            <person name="Porter C.M.B."/>
            <person name="Russel S."/>
            <person name="Harmer T.L."/>
            <person name="Paul J.H."/>
            <person name="Antonen K.M."/>
            <person name="Bridges M.K."/>
            <person name="Camper G.J."/>
            <person name="Campla C.K."/>
            <person name="Casella L.G."/>
            <person name="Chase E."/>
            <person name="Conrad J.W."/>
            <person name="Cruz M.C."/>
            <person name="Dunlap D.S."/>
            <person name="Duran L."/>
            <person name="Fahsbender E.M."/>
            <person name="Goldsmith D.B."/>
            <person name="Keeley R.F."/>
            <person name="Kondoff M.R."/>
            <person name="Kussy B.I."/>
            <person name="Lane M.K."/>
            <person name="Lawler S."/>
            <person name="Leigh B.A."/>
            <person name="Lewis C."/>
            <person name="Lostal L.M."/>
            <person name="Marking D."/>
            <person name="Mancera P.A."/>
            <person name="McClenthan E.C."/>
            <person name="McIntyre E.A."/>
            <person name="Mine J.A."/>
            <person name="Modi S."/>
            <person name="Moore B.D."/>
            <person name="Morgan W.A."/>
            <person name="Nelson K.M."/>
            <person name="Nguyen K.N."/>
            <person name="Ogburn N."/>
            <person name="Parrino D.G."/>
            <person name="Pedapudi A.D."/>
            <person name="Pelham R.P."/>
            <person name="Preece A.M."/>
            <person name="Rampersad E.A."/>
            <person name="Richardson J.C."/>
            <person name="Rodgers C.M."/>
            <person name="Schaffer B.L."/>
            <person name="Sheridan N.E."/>
            <person name="Solone M.R."/>
            <person name="Staley Z.R."/>
            <person name="Tabuchi M."/>
            <person name="Waide R.J."/>
            <person name="Wanjugi P.W."/>
            <person name="Young S."/>
            <person name="Clum A."/>
            <person name="Daum C."/>
            <person name="Huntemann M."/>
            <person name="Ivanova N."/>
            <person name="Kyrpides N."/>
            <person name="Mikhailova N."/>
            <person name="Palaniappan K."/>
            <person name="Pillay M."/>
            <person name="Reddy T.B.K."/>
            <person name="Shapiro N."/>
            <person name="Stamatis D."/>
            <person name="Varghese N."/>
            <person name="Woyke T."/>
            <person name="Boden R."/>
            <person name="Freyermuth S.K."/>
            <person name="Kerfeld C.A."/>
        </authorList>
    </citation>
    <scope>NUCLEOTIDE SEQUENCE [LARGE SCALE GENOMIC DNA]</scope>
    <source>
        <strain evidence="11 12">JR-2</strain>
    </source>
</reference>
<dbReference type="AlphaFoldDB" id="A0A410H2Z9"/>
<dbReference type="InterPro" id="IPR004365">
    <property type="entry name" value="NA-bd_OB_tRNA"/>
</dbReference>
<evidence type="ECO:0000256" key="8">
    <source>
        <dbReference type="ARBA" id="ARBA00022932"/>
    </source>
</evidence>
<evidence type="ECO:0000256" key="2">
    <source>
        <dbReference type="ARBA" id="ARBA00012417"/>
    </source>
</evidence>
<dbReference type="Pfam" id="PF17657">
    <property type="entry name" value="DNA_pol3_finger"/>
    <property type="match status" value="1"/>
</dbReference>
<dbReference type="KEGG" id="htr:EPV75_06135"/>
<accession>A0A410H2Z9</accession>
<dbReference type="InterPro" id="IPR049821">
    <property type="entry name" value="PolIIIA_DnaE1_PHP"/>
</dbReference>
<dbReference type="Pfam" id="PF01336">
    <property type="entry name" value="tRNA_anti-codon"/>
    <property type="match status" value="1"/>
</dbReference>
<dbReference type="Proteomes" id="UP000285478">
    <property type="component" value="Chromosome"/>
</dbReference>
<dbReference type="CDD" id="cd04485">
    <property type="entry name" value="DnaE_OBF"/>
    <property type="match status" value="1"/>
</dbReference>
<dbReference type="GO" id="GO:0003887">
    <property type="term" value="F:DNA-directed DNA polymerase activity"/>
    <property type="evidence" value="ECO:0007669"/>
    <property type="project" value="UniProtKB-KW"/>
</dbReference>
<dbReference type="FunFam" id="1.10.10.1600:FF:000001">
    <property type="entry name" value="DNA polymerase III subunit alpha"/>
    <property type="match status" value="1"/>
</dbReference>
<evidence type="ECO:0000313" key="11">
    <source>
        <dbReference type="EMBL" id="QAB15276.1"/>
    </source>
</evidence>
<gene>
    <name evidence="11" type="ORF">EPV75_06135</name>
</gene>
<dbReference type="SMART" id="SM00481">
    <property type="entry name" value="POLIIIAc"/>
    <property type="match status" value="1"/>
</dbReference>
<dbReference type="NCBIfam" id="NF004226">
    <property type="entry name" value="PRK05673.1"/>
    <property type="match status" value="1"/>
</dbReference>
<keyword evidence="5 11" id="KW-0808">Transferase</keyword>
<evidence type="ECO:0000256" key="9">
    <source>
        <dbReference type="ARBA" id="ARBA00049244"/>
    </source>
</evidence>
<dbReference type="GO" id="GO:0006260">
    <property type="term" value="P:DNA replication"/>
    <property type="evidence" value="ECO:0007669"/>
    <property type="project" value="UniProtKB-KW"/>
</dbReference>
<organism evidence="11 12">
    <name type="scientific">Hydrogenovibrio thermophilus</name>
    <dbReference type="NCBI Taxonomy" id="265883"/>
    <lineage>
        <taxon>Bacteria</taxon>
        <taxon>Pseudomonadati</taxon>
        <taxon>Pseudomonadota</taxon>
        <taxon>Gammaproteobacteria</taxon>
        <taxon>Thiotrichales</taxon>
        <taxon>Piscirickettsiaceae</taxon>
        <taxon>Hydrogenovibrio</taxon>
    </lineage>
</organism>
<protein>
    <recommendedName>
        <fullName evidence="3">DNA polymerase III subunit alpha</fullName>
        <ecNumber evidence="2">2.7.7.7</ecNumber>
    </recommendedName>
</protein>
<dbReference type="NCBIfam" id="TIGR00594">
    <property type="entry name" value="polc"/>
    <property type="match status" value="1"/>
</dbReference>
<dbReference type="Gene3D" id="1.10.10.1600">
    <property type="entry name" value="Bacterial DNA polymerase III alpha subunit, thumb domain"/>
    <property type="match status" value="1"/>
</dbReference>
<dbReference type="Pfam" id="PF14579">
    <property type="entry name" value="HHH_6"/>
    <property type="match status" value="1"/>
</dbReference>
<dbReference type="InterPro" id="IPR040982">
    <property type="entry name" value="DNA_pol3_finger"/>
</dbReference>
<evidence type="ECO:0000259" key="10">
    <source>
        <dbReference type="SMART" id="SM00481"/>
    </source>
</evidence>
<dbReference type="RefSeq" id="WP_128384808.1">
    <property type="nucleotide sequence ID" value="NZ_CP035033.1"/>
</dbReference>
<dbReference type="InterPro" id="IPR016195">
    <property type="entry name" value="Pol/histidinol_Pase-like"/>
</dbReference>
<keyword evidence="7" id="KW-0235">DNA replication</keyword>
<sequence length="1159" mass="129978">MTQFVHLHVHSEYSVVDATLRVKSAISNAAGHEQPALALTDQMNMFALVKFYSAAIGAGIKPIIGSDLLIEAEDGNVFKVVALCQNDQGYLNLSHLISMAYLKNQKIVATEMQPLIKQEWLKAYNEGLIILSGGKDGDIGQAILAQKPNLAAKRTAWWQETFPDRFYLELVRTGRDNEEAYLVGAVEVAQRYELPVVATNDVRFESEDDFDAHEVRVCIHDGYILDDPNRPKRYSEEQYFRSSDEMIELFADLPEAIENTVEIAKRCNVTLTLGTYFLPDFPVPEGMTMDEYFIQESRNGLEERLKFLFGHLSAEEFAEKRKEYDDRLKFELDIIIQMGFPGYFFIVADFIQWGKNHDVPVGPGRGSGAGSLVAYALKITDLDPLEYDLLFERFLNPERVSMPDFDVDFCMERRDEVIDYVSRQYGQDHVSQIVTFGTMAAKAVVRDVGRVLGHGYGMVDGIAKLVPNDLGIKLKDALEQEEMLQERYDNEEDVRMLIDLALKLEGTVRNTGKHAGGVVIGPKPLDHFCPVLCEPDGTSVVTQLDKNDVETAGLVKFDFLGLRTLTIIDWALHFINDGKQPGDDGFVDIARIPLDDTQTFDLIKTGKTTGVFQLESAGMQNLIVRLRPDCFEDIIALVALFRPGPLESGMVDNFIARKHGKEKVSYPDAQYQHESLQPILEPTYGVILYQEQVMQIAQVLAGYTLGGADMLRRAMGKKKPEEMAKQRSVFKEGAEKGGIDGDLAMKIFDLVEKFAGYGFNKSHSAAYALVSYQSAWLKTHYPAEFMAAQISSDMDNTEKVVHMVNECYAMGIDVRQPNINECEIHFKSVKTEEKVVRYGLGAIKGVGESALEGIIAERKENGPYQDLFDFCLRVTKKVNKRVIEALILAGAMDCLHDNRQAMLDSVGLALQKAEQKHKDEEAGQGDLFGDAMSFEAENASELVDVPEMPEKLRLKGEKDVLGLYMTGHPIEIYREELDKLVEQKLSALRPEKWAKKWAAGLIVEARSKVTKSGSRMGFVAIDDQTARMEVVLRPAVFESCRDILLPDTVVLIYGEVSEDTFNGGIKLDAEQVVTLAESRVEKARAIKVFADATLQPDRLQNLSSVLTPYRVETGLPLVVDYRNDQARAQMITQEGIEFFPDDELLEVLRSHGWQPEVVV</sequence>
<dbReference type="Pfam" id="PF02811">
    <property type="entry name" value="PHP"/>
    <property type="match status" value="1"/>
</dbReference>
<evidence type="ECO:0000256" key="4">
    <source>
        <dbReference type="ARBA" id="ARBA00022490"/>
    </source>
</evidence>
<dbReference type="EC" id="2.7.7.7" evidence="2"/>
<dbReference type="FunFam" id="1.10.150.870:FF:000001">
    <property type="entry name" value="DNA polymerase III subunit alpha"/>
    <property type="match status" value="1"/>
</dbReference>
<dbReference type="InterPro" id="IPR029460">
    <property type="entry name" value="DNAPol_HHH"/>
</dbReference>
<dbReference type="Pfam" id="PF07733">
    <property type="entry name" value="DNA_pol3_alpha"/>
    <property type="match status" value="1"/>
</dbReference>
<dbReference type="Gene3D" id="1.10.150.870">
    <property type="match status" value="1"/>
</dbReference>
<dbReference type="EMBL" id="CP035033">
    <property type="protein sequence ID" value="QAB15276.1"/>
    <property type="molecule type" value="Genomic_DNA"/>
</dbReference>
<dbReference type="InterPro" id="IPR004805">
    <property type="entry name" value="DnaE2/DnaE/PolC"/>
</dbReference>